<evidence type="ECO:0000256" key="1">
    <source>
        <dbReference type="ARBA" id="ARBA00023125"/>
    </source>
</evidence>
<evidence type="ECO:0000256" key="2">
    <source>
        <dbReference type="PROSITE-ProRule" id="PRU00335"/>
    </source>
</evidence>
<dbReference type="RefSeq" id="WP_068134857.1">
    <property type="nucleotide sequence ID" value="NZ_AP014924.1"/>
</dbReference>
<dbReference type="PANTHER" id="PTHR43479:SF11">
    <property type="entry name" value="ACREF_ENVCD OPERON REPRESSOR-RELATED"/>
    <property type="match status" value="1"/>
</dbReference>
<feature type="DNA-binding region" description="H-T-H motif" evidence="2">
    <location>
        <begin position="34"/>
        <end position="53"/>
    </location>
</feature>
<gene>
    <name evidence="4" type="ORF">LIP_0933</name>
</gene>
<dbReference type="Gene3D" id="1.10.357.10">
    <property type="entry name" value="Tetracycline Repressor, domain 2"/>
    <property type="match status" value="1"/>
</dbReference>
<dbReference type="EMBL" id="AP014924">
    <property type="protein sequence ID" value="BAS26790.1"/>
    <property type="molecule type" value="Genomic_DNA"/>
</dbReference>
<evidence type="ECO:0000259" key="3">
    <source>
        <dbReference type="PROSITE" id="PS50977"/>
    </source>
</evidence>
<proteinExistence type="predicted"/>
<dbReference type="SUPFAM" id="SSF46689">
    <property type="entry name" value="Homeodomain-like"/>
    <property type="match status" value="1"/>
</dbReference>
<dbReference type="AlphaFoldDB" id="A0A0K2SI79"/>
<dbReference type="InterPro" id="IPR009057">
    <property type="entry name" value="Homeodomain-like_sf"/>
</dbReference>
<keyword evidence="5" id="KW-1185">Reference proteome</keyword>
<name>A0A0K2SI79_LIMPI</name>
<dbReference type="STRING" id="1555112.LIP_0933"/>
<feature type="domain" description="HTH tetR-type" evidence="3">
    <location>
        <begin position="11"/>
        <end position="71"/>
    </location>
</feature>
<accession>A0A0K2SI79</accession>
<dbReference type="PROSITE" id="PS01081">
    <property type="entry name" value="HTH_TETR_1"/>
    <property type="match status" value="1"/>
</dbReference>
<dbReference type="InterPro" id="IPR050624">
    <property type="entry name" value="HTH-type_Tx_Regulator"/>
</dbReference>
<protein>
    <submittedName>
        <fullName evidence="4">TetR family transcriptional regulator</fullName>
    </submittedName>
</protein>
<dbReference type="PRINTS" id="PR00455">
    <property type="entry name" value="HTHTETR"/>
</dbReference>
<keyword evidence="1 2" id="KW-0238">DNA-binding</keyword>
<evidence type="ECO:0000313" key="4">
    <source>
        <dbReference type="EMBL" id="BAS26790.1"/>
    </source>
</evidence>
<dbReference type="PROSITE" id="PS50977">
    <property type="entry name" value="HTH_TETR_2"/>
    <property type="match status" value="1"/>
</dbReference>
<dbReference type="KEGG" id="lpil:LIP_0933"/>
<dbReference type="GO" id="GO:0003677">
    <property type="term" value="F:DNA binding"/>
    <property type="evidence" value="ECO:0007669"/>
    <property type="project" value="UniProtKB-UniRule"/>
</dbReference>
<reference evidence="5" key="1">
    <citation type="submission" date="2015-07" db="EMBL/GenBank/DDBJ databases">
        <title>Complete genome sequence and phylogenetic analysis of Limnochorda pilosa.</title>
        <authorList>
            <person name="Watanabe M."/>
            <person name="Kojima H."/>
            <person name="Fukui M."/>
        </authorList>
    </citation>
    <scope>NUCLEOTIDE SEQUENCE [LARGE SCALE GENOMIC DNA]</scope>
    <source>
        <strain evidence="5">HC45</strain>
    </source>
</reference>
<dbReference type="OrthoDB" id="9812484at2"/>
<dbReference type="InterPro" id="IPR023772">
    <property type="entry name" value="DNA-bd_HTH_TetR-type_CS"/>
</dbReference>
<organism evidence="4 5">
    <name type="scientific">Limnochorda pilosa</name>
    <dbReference type="NCBI Taxonomy" id="1555112"/>
    <lineage>
        <taxon>Bacteria</taxon>
        <taxon>Bacillati</taxon>
        <taxon>Bacillota</taxon>
        <taxon>Limnochordia</taxon>
        <taxon>Limnochordales</taxon>
        <taxon>Limnochordaceae</taxon>
        <taxon>Limnochorda</taxon>
    </lineage>
</organism>
<dbReference type="Pfam" id="PF00440">
    <property type="entry name" value="TetR_N"/>
    <property type="match status" value="1"/>
</dbReference>
<reference evidence="5" key="2">
    <citation type="journal article" date="2016" name="Int. J. Syst. Evol. Microbiol.">
        <title>Complete genome sequence and cell structure of Limnochorda pilosa, a Gram-negative spore-former within the phylum Firmicutes.</title>
        <authorList>
            <person name="Watanabe M."/>
            <person name="Kojima H."/>
            <person name="Fukui M."/>
        </authorList>
    </citation>
    <scope>NUCLEOTIDE SEQUENCE [LARGE SCALE GENOMIC DNA]</scope>
    <source>
        <strain evidence="5">HC45</strain>
    </source>
</reference>
<dbReference type="PATRIC" id="fig|1555112.3.peg.972"/>
<dbReference type="InterPro" id="IPR001647">
    <property type="entry name" value="HTH_TetR"/>
</dbReference>
<dbReference type="Proteomes" id="UP000065807">
    <property type="component" value="Chromosome"/>
</dbReference>
<evidence type="ECO:0000313" key="5">
    <source>
        <dbReference type="Proteomes" id="UP000065807"/>
    </source>
</evidence>
<dbReference type="PANTHER" id="PTHR43479">
    <property type="entry name" value="ACREF/ENVCD OPERON REPRESSOR-RELATED"/>
    <property type="match status" value="1"/>
</dbReference>
<sequence length="204" mass="23702">MPKEFTAERRDEIREALMTHGRQLFARHGLKRVTVDELCRAVGIAKGSFYAFFESKEDLFMSVVEREESFRDELLNRIVSEAENTREGIRRFMHEGLKHLTENELLQQLYKEGTYQALVRKLGQERLDKHRIKDARELSGYVEYLQNRGLILDAEPEVVVGLFRAVFLLTLHRAEIGENVFERVFSLLAEVLARGMITEKGATE</sequence>